<dbReference type="GO" id="GO:0006351">
    <property type="term" value="P:DNA-templated transcription"/>
    <property type="evidence" value="ECO:0007669"/>
    <property type="project" value="InterPro"/>
</dbReference>
<evidence type="ECO:0000313" key="6">
    <source>
        <dbReference type="EMBL" id="PWY90367.1"/>
    </source>
</evidence>
<feature type="region of interest" description="Disordered" evidence="4">
    <location>
        <begin position="486"/>
        <end position="542"/>
    </location>
</feature>
<dbReference type="Proteomes" id="UP000246702">
    <property type="component" value="Unassembled WGS sequence"/>
</dbReference>
<reference evidence="6 7" key="1">
    <citation type="submission" date="2016-12" db="EMBL/GenBank/DDBJ databases">
        <title>The genomes of Aspergillus section Nigri reveals drivers in fungal speciation.</title>
        <authorList>
            <consortium name="DOE Joint Genome Institute"/>
            <person name="Vesth T.C."/>
            <person name="Nybo J."/>
            <person name="Theobald S."/>
            <person name="Brandl J."/>
            <person name="Frisvad J.C."/>
            <person name="Nielsen K.F."/>
            <person name="Lyhne E.K."/>
            <person name="Kogle M.E."/>
            <person name="Kuo A."/>
            <person name="Riley R."/>
            <person name="Clum A."/>
            <person name="Nolan M."/>
            <person name="Lipzen A."/>
            <person name="Salamov A."/>
            <person name="Henrissat B."/>
            <person name="Wiebenga A."/>
            <person name="De Vries R.P."/>
            <person name="Grigoriev I.V."/>
            <person name="Mortensen U.H."/>
            <person name="Andersen M.R."/>
            <person name="Baker S.E."/>
        </authorList>
    </citation>
    <scope>NUCLEOTIDE SEQUENCE [LARGE SCALE GENOMIC DNA]</scope>
    <source>
        <strain evidence="6 7">CBS 115572</strain>
    </source>
</reference>
<dbReference type="InterPro" id="IPR007219">
    <property type="entry name" value="XnlR_reg_dom"/>
</dbReference>
<evidence type="ECO:0000256" key="3">
    <source>
        <dbReference type="ARBA" id="ARBA00023242"/>
    </source>
</evidence>
<feature type="domain" description="Xylanolytic transcriptional activator regulatory" evidence="5">
    <location>
        <begin position="199"/>
        <end position="273"/>
    </location>
</feature>
<name>A0A317WYM2_9EURO</name>
<dbReference type="STRING" id="1450535.A0A317WYM2"/>
<protein>
    <submittedName>
        <fullName evidence="6">Putative C6 transcription factor</fullName>
    </submittedName>
</protein>
<accession>A0A317WYM2</accession>
<keyword evidence="2" id="KW-0804">Transcription</keyword>
<proteinExistence type="predicted"/>
<dbReference type="SMART" id="SM00906">
    <property type="entry name" value="Fungal_trans"/>
    <property type="match status" value="1"/>
</dbReference>
<keyword evidence="7" id="KW-1185">Reference proteome</keyword>
<dbReference type="EMBL" id="MSFK01000010">
    <property type="protein sequence ID" value="PWY90367.1"/>
    <property type="molecule type" value="Genomic_DNA"/>
</dbReference>
<keyword evidence="3" id="KW-0539">Nucleus</keyword>
<feature type="compositionally biased region" description="Basic and acidic residues" evidence="4">
    <location>
        <begin position="522"/>
        <end position="531"/>
    </location>
</feature>
<dbReference type="AlphaFoldDB" id="A0A317WYM2"/>
<dbReference type="GO" id="GO:0003700">
    <property type="term" value="F:DNA-binding transcription factor activity"/>
    <property type="evidence" value="ECO:0007669"/>
    <property type="project" value="InterPro"/>
</dbReference>
<evidence type="ECO:0000256" key="4">
    <source>
        <dbReference type="SAM" id="MobiDB-lite"/>
    </source>
</evidence>
<dbReference type="Pfam" id="PF04082">
    <property type="entry name" value="Fungal_trans"/>
    <property type="match status" value="1"/>
</dbReference>
<dbReference type="OrthoDB" id="3266505at2759"/>
<dbReference type="GO" id="GO:0003677">
    <property type="term" value="F:DNA binding"/>
    <property type="evidence" value="ECO:0007669"/>
    <property type="project" value="InterPro"/>
</dbReference>
<organism evidence="6 7">
    <name type="scientific">Aspergillus sclerotioniger CBS 115572</name>
    <dbReference type="NCBI Taxonomy" id="1450535"/>
    <lineage>
        <taxon>Eukaryota</taxon>
        <taxon>Fungi</taxon>
        <taxon>Dikarya</taxon>
        <taxon>Ascomycota</taxon>
        <taxon>Pezizomycotina</taxon>
        <taxon>Eurotiomycetes</taxon>
        <taxon>Eurotiomycetidae</taxon>
        <taxon>Eurotiales</taxon>
        <taxon>Aspergillaceae</taxon>
        <taxon>Aspergillus</taxon>
        <taxon>Aspergillus subgen. Circumdati</taxon>
    </lineage>
</organism>
<evidence type="ECO:0000256" key="2">
    <source>
        <dbReference type="ARBA" id="ARBA00023163"/>
    </source>
</evidence>
<sequence length="613" mass="68266">MRKDDTSASFLGSSSGIHFVRTVYQAFSRRSADLRQARAGHESLVPGEDDHLRPDQGRARAPLWRPQELDFTSPSLPFEALIRLSDNYFQNWHPVYPFLHAPSILRMMDRMSQVGIQFIPRSDAAIIRSIFSISAIDARQVQATSPALAAMPAGLVFQTAHEAMDGLRDLLDESSSIASLQAAFGIQLFLTSILHLNAASRIGGFVTRTAFHLGLHRCPARYSCFTRDDVAIRRRLFWSIYCLERYLTQALGVPLSIRDDDIDVCYPGTERHQTEREDVMSCAGDSRLQLLDHLAKFARLRGLISELRNKSIMHSRENMSDATEVNSKLLQWWNEVYDDVHPLEPEPDSLLKPVHRLLLVVSRHEAIIALHRPVLAADNPTAEYKAAFQTCINSSRSLLTALHGCLNPRDRLCAPLISPSFTWIVWMSSLILIYAAWTGHFPNQGALRYANIGISVLRNIAMRERDWPQTCIEAIQDLCSALEKHAQDGWSDSGRQGPSVDSPVHGHEGPGQAVTPTPSTDRSMRPRESQTLDRQGSLPISDDDFEISPLDFPVVGDPNLLNPASMVFGDQAGNGFSYGMGEGVTLPSSNAFFNEGWSVADGPWLIHGDFFVG</sequence>
<dbReference type="RefSeq" id="XP_025468745.1">
    <property type="nucleotide sequence ID" value="XM_025616166.1"/>
</dbReference>
<gene>
    <name evidence="6" type="ORF">BO94DRAFT_593169</name>
</gene>
<dbReference type="PANTHER" id="PTHR46910:SF9">
    <property type="entry name" value="MISCELLANEOUS ZN(II)2CYS6 TRANSCRIPTION FACTOR (EUROFUNG)"/>
    <property type="match status" value="1"/>
</dbReference>
<keyword evidence="1" id="KW-0805">Transcription regulation</keyword>
<evidence type="ECO:0000256" key="1">
    <source>
        <dbReference type="ARBA" id="ARBA00023015"/>
    </source>
</evidence>
<dbReference type="GO" id="GO:0008270">
    <property type="term" value="F:zinc ion binding"/>
    <property type="evidence" value="ECO:0007669"/>
    <property type="project" value="InterPro"/>
</dbReference>
<dbReference type="PANTHER" id="PTHR46910">
    <property type="entry name" value="TRANSCRIPTION FACTOR PDR1"/>
    <property type="match status" value="1"/>
</dbReference>
<evidence type="ECO:0000313" key="7">
    <source>
        <dbReference type="Proteomes" id="UP000246702"/>
    </source>
</evidence>
<evidence type="ECO:0000259" key="5">
    <source>
        <dbReference type="SMART" id="SM00906"/>
    </source>
</evidence>
<dbReference type="GeneID" id="37118309"/>
<comment type="caution">
    <text evidence="6">The sequence shown here is derived from an EMBL/GenBank/DDBJ whole genome shotgun (WGS) entry which is preliminary data.</text>
</comment>
<dbReference type="CDD" id="cd12148">
    <property type="entry name" value="fungal_TF_MHR"/>
    <property type="match status" value="1"/>
</dbReference>
<dbReference type="InterPro" id="IPR050987">
    <property type="entry name" value="AtrR-like"/>
</dbReference>